<evidence type="ECO:0000313" key="5">
    <source>
        <dbReference type="EMBL" id="POW18934.1"/>
    </source>
</evidence>
<evidence type="ECO:0000313" key="6">
    <source>
        <dbReference type="Proteomes" id="UP000238274"/>
    </source>
</evidence>
<reference evidence="6" key="3">
    <citation type="journal article" date="2018" name="Mol. Plant Microbe Interact.">
        <title>Genome sequence resources for the wheat stripe rust pathogen (Puccinia striiformis f. sp. tritici) and the barley stripe rust pathogen (Puccinia striiformis f. sp. hordei).</title>
        <authorList>
            <person name="Xia C."/>
            <person name="Wang M."/>
            <person name="Yin C."/>
            <person name="Cornejo O.E."/>
            <person name="Hulbert S.H."/>
            <person name="Chen X."/>
        </authorList>
    </citation>
    <scope>NUCLEOTIDE SEQUENCE [LARGE SCALE GENOMIC DNA]</scope>
    <source>
        <strain evidence="6">93TX-2</strain>
    </source>
</reference>
<dbReference type="VEuPathDB" id="FungiDB:PSHT_05261"/>
<reference evidence="5 6" key="1">
    <citation type="submission" date="2017-12" db="EMBL/GenBank/DDBJ databases">
        <title>Gene loss provides genomic basis for host adaptation in cereal stripe rust fungi.</title>
        <authorList>
            <person name="Xia C."/>
        </authorList>
    </citation>
    <scope>NUCLEOTIDE SEQUENCE [LARGE SCALE GENOMIC DNA]</scope>
    <source>
        <strain evidence="5 6">93TX-2</strain>
    </source>
</reference>
<dbReference type="GO" id="GO:0050660">
    <property type="term" value="F:flavin adenine dinucleotide binding"/>
    <property type="evidence" value="ECO:0007669"/>
    <property type="project" value="InterPro"/>
</dbReference>
<sequence>MNKDMGVMLDDTDVVVIGAGASGLAAIKQLTTTTELKVACFESRGGPAGLRVLSQRSRNPDIKKGRDSKIGFDRFGRPFVEPPPINSSPIYDGLRTNVPKQLMAYHDRPFLSNDPQSDFPPGHEVSKYLLEAAQELEPFIQYNCQVQSVKHHHPTSSGKNRRWIVEVVSLSSSSLTQNDRQESKTISCDFVLAASGVPYVPFIPSLWTWPKEMIHSCVYINPSDAIFHRKTIAVIGIGPSGYDIIRELAMLREKEQEGQSEASKKLYSVASHPAQMGWDFNDPEAPSWTKLITTVPRFEMIEGDKIRLADGRILADIDVLCFATGYLYAFPFCKPTDSPWATHPLVHPPPIPTDHSHNLELPTSTHHDTCNGLQGGLRVHHLDSTQLFFYPDPSFAFLVLNSQVIPFPLAEYQARAIAARWSRRKEFSIIPMEDEETESKVVHALPSPREFEYENQLLERIGEGGELDTQTHWGSIPAWKYLARKETPAKRRLELGY</sequence>
<keyword evidence="3" id="KW-0274">FAD</keyword>
<dbReference type="InterPro" id="IPR050346">
    <property type="entry name" value="FMO-like"/>
</dbReference>
<evidence type="ECO:0000256" key="2">
    <source>
        <dbReference type="ARBA" id="ARBA00022630"/>
    </source>
</evidence>
<comment type="similarity">
    <text evidence="1">Belongs to the FMO family.</text>
</comment>
<dbReference type="SUPFAM" id="SSF51905">
    <property type="entry name" value="FAD/NAD(P)-binding domain"/>
    <property type="match status" value="1"/>
</dbReference>
<dbReference type="InterPro" id="IPR036188">
    <property type="entry name" value="FAD/NAD-bd_sf"/>
</dbReference>
<dbReference type="VEuPathDB" id="FungiDB:PSTT_08202"/>
<gene>
    <name evidence="5" type="ORF">PSHT_05261</name>
</gene>
<dbReference type="AlphaFoldDB" id="A0A2S4WAZ0"/>
<dbReference type="OrthoDB" id="66881at2759"/>
<dbReference type="InterPro" id="IPR020946">
    <property type="entry name" value="Flavin_mOase-like"/>
</dbReference>
<dbReference type="PANTHER" id="PTHR23023">
    <property type="entry name" value="DIMETHYLANILINE MONOOXYGENASE"/>
    <property type="match status" value="1"/>
</dbReference>
<protein>
    <recommendedName>
        <fullName evidence="7">FAD/NAD(P)-binding domain-containing protein</fullName>
    </recommendedName>
</protein>
<dbReference type="GO" id="GO:0050661">
    <property type="term" value="F:NADP binding"/>
    <property type="evidence" value="ECO:0007669"/>
    <property type="project" value="InterPro"/>
</dbReference>
<comment type="caution">
    <text evidence="5">The sequence shown here is derived from an EMBL/GenBank/DDBJ whole genome shotgun (WGS) entry which is preliminary data.</text>
</comment>
<dbReference type="Pfam" id="PF00743">
    <property type="entry name" value="FMO-like"/>
    <property type="match status" value="1"/>
</dbReference>
<evidence type="ECO:0000256" key="1">
    <source>
        <dbReference type="ARBA" id="ARBA00009183"/>
    </source>
</evidence>
<dbReference type="EMBL" id="PKSM01000057">
    <property type="protein sequence ID" value="POW18934.1"/>
    <property type="molecule type" value="Genomic_DNA"/>
</dbReference>
<organism evidence="5 6">
    <name type="scientific">Puccinia striiformis</name>
    <dbReference type="NCBI Taxonomy" id="27350"/>
    <lineage>
        <taxon>Eukaryota</taxon>
        <taxon>Fungi</taxon>
        <taxon>Dikarya</taxon>
        <taxon>Basidiomycota</taxon>
        <taxon>Pucciniomycotina</taxon>
        <taxon>Pucciniomycetes</taxon>
        <taxon>Pucciniales</taxon>
        <taxon>Pucciniaceae</taxon>
        <taxon>Puccinia</taxon>
    </lineage>
</organism>
<proteinExistence type="inferred from homology"/>
<keyword evidence="6" id="KW-1185">Reference proteome</keyword>
<dbReference type="GO" id="GO:0004499">
    <property type="term" value="F:N,N-dimethylaniline monooxygenase activity"/>
    <property type="evidence" value="ECO:0007669"/>
    <property type="project" value="InterPro"/>
</dbReference>
<name>A0A2S4WAZ0_9BASI</name>
<evidence type="ECO:0008006" key="7">
    <source>
        <dbReference type="Google" id="ProtNLM"/>
    </source>
</evidence>
<accession>A0A2S4WAZ0</accession>
<evidence type="ECO:0000256" key="4">
    <source>
        <dbReference type="ARBA" id="ARBA00023002"/>
    </source>
</evidence>
<dbReference type="Proteomes" id="UP000238274">
    <property type="component" value="Unassembled WGS sequence"/>
</dbReference>
<keyword evidence="2" id="KW-0285">Flavoprotein</keyword>
<reference evidence="6" key="2">
    <citation type="journal article" date="2018" name="BMC Genomics">
        <title>Genomic insights into host adaptation between the wheat stripe rust pathogen (Puccinia striiformis f. sp. tritici) and the barley stripe rust pathogen (Puccinia striiformis f. sp. hordei).</title>
        <authorList>
            <person name="Xia C."/>
            <person name="Wang M."/>
            <person name="Yin C."/>
            <person name="Cornejo O.E."/>
            <person name="Hulbert S.H."/>
            <person name="Chen X."/>
        </authorList>
    </citation>
    <scope>NUCLEOTIDE SEQUENCE [LARGE SCALE GENOMIC DNA]</scope>
    <source>
        <strain evidence="6">93TX-2</strain>
    </source>
</reference>
<keyword evidence="4" id="KW-0560">Oxidoreductase</keyword>
<evidence type="ECO:0000256" key="3">
    <source>
        <dbReference type="ARBA" id="ARBA00022827"/>
    </source>
</evidence>
<dbReference type="Gene3D" id="3.50.50.60">
    <property type="entry name" value="FAD/NAD(P)-binding domain"/>
    <property type="match status" value="2"/>
</dbReference>